<keyword evidence="5" id="KW-1185">Reference proteome</keyword>
<evidence type="ECO:0000256" key="1">
    <source>
        <dbReference type="ARBA" id="ARBA00023002"/>
    </source>
</evidence>
<dbReference type="InterPro" id="IPR001509">
    <property type="entry name" value="Epimerase_deHydtase"/>
</dbReference>
<dbReference type="KEGG" id="cdo:CDOO_05025"/>
<dbReference type="STRING" id="558173.CDOO_05025"/>
<dbReference type="Proteomes" id="UP000029914">
    <property type="component" value="Chromosome"/>
</dbReference>
<dbReference type="AlphaFoldDB" id="A0A097IEY9"/>
<proteinExistence type="inferred from homology"/>
<dbReference type="InterPro" id="IPR036291">
    <property type="entry name" value="NAD(P)-bd_dom_sf"/>
</dbReference>
<dbReference type="OrthoDB" id="9778052at2"/>
<dbReference type="eggNOG" id="COG0451">
    <property type="taxonomic scope" value="Bacteria"/>
</dbReference>
<sequence length="343" mass="36089">MTTSQTILVTGGSGFIAGHFILQFAERGFPIRATICSLAKEQQVRGTLSAAGLPDTADLTFVAADLTDDAGWAEACAGVDTVLHVASPVMPGHVKNEDDVITPAREGTLRVLRAAIGAGLRRVVLTSAFHAIGFGHPRGITRFTDDMWSPLNGPGMDAYGRSKVLAERAAWDFAAETGLELTSMCPVAVMGPIMGRSITGSNQMILGMLTGKMPVIANVAVPTIDVGDVAAAHVAAINTPEAAGKRFLLSDGQDAIPLREISALLRSRFGDAAAKAPTRALPDWLVKALARVVPPMREIAPDLGRVKQPSNERAREVLGFDPRPAREAVTDAAASRIDAGLTR</sequence>
<protein>
    <submittedName>
        <fullName evidence="4">Epimerase</fullName>
    </submittedName>
</protein>
<keyword evidence="1" id="KW-0560">Oxidoreductase</keyword>
<accession>A0A097IEY9</accession>
<evidence type="ECO:0000256" key="2">
    <source>
        <dbReference type="ARBA" id="ARBA00023445"/>
    </source>
</evidence>
<dbReference type="RefSeq" id="WP_038573682.1">
    <property type="nucleotide sequence ID" value="NZ_AQUX01000010.1"/>
</dbReference>
<feature type="domain" description="NAD-dependent epimerase/dehydratase" evidence="3">
    <location>
        <begin position="7"/>
        <end position="244"/>
    </location>
</feature>
<evidence type="ECO:0000313" key="4">
    <source>
        <dbReference type="EMBL" id="AIT60688.1"/>
    </source>
</evidence>
<dbReference type="SUPFAM" id="SSF51735">
    <property type="entry name" value="NAD(P)-binding Rossmann-fold domains"/>
    <property type="match status" value="1"/>
</dbReference>
<reference evidence="4 5" key="1">
    <citation type="submission" date="2013-09" db="EMBL/GenBank/DDBJ databases">
        <title>Complete genome sequence of Corynebacterium doosanense CAU 212(T) (=DSM 45436(T)), isolated from activated sludge.</title>
        <authorList>
            <person name="Schaffert L."/>
            <person name="Albersmeier A."/>
            <person name="Kalinowski J."/>
            <person name="Ruckert C."/>
        </authorList>
    </citation>
    <scope>NUCLEOTIDE SEQUENCE [LARGE SCALE GENOMIC DNA]</scope>
    <source>
        <strain evidence="4 5">CAU 212</strain>
    </source>
</reference>
<dbReference type="Pfam" id="PF01370">
    <property type="entry name" value="Epimerase"/>
    <property type="match status" value="1"/>
</dbReference>
<dbReference type="PANTHER" id="PTHR10366:SF564">
    <property type="entry name" value="STEROL-4-ALPHA-CARBOXYLATE 3-DEHYDROGENASE, DECARBOXYLATING"/>
    <property type="match status" value="1"/>
</dbReference>
<dbReference type="GO" id="GO:0016616">
    <property type="term" value="F:oxidoreductase activity, acting on the CH-OH group of donors, NAD or NADP as acceptor"/>
    <property type="evidence" value="ECO:0007669"/>
    <property type="project" value="TreeGrafter"/>
</dbReference>
<dbReference type="HOGENOM" id="CLU_007383_9_2_11"/>
<evidence type="ECO:0000259" key="3">
    <source>
        <dbReference type="Pfam" id="PF01370"/>
    </source>
</evidence>
<dbReference type="EMBL" id="CP006764">
    <property type="protein sequence ID" value="AIT60688.1"/>
    <property type="molecule type" value="Genomic_DNA"/>
</dbReference>
<organism evidence="4 5">
    <name type="scientific">Corynebacterium doosanense CAU 212 = DSM 45436</name>
    <dbReference type="NCBI Taxonomy" id="558173"/>
    <lineage>
        <taxon>Bacteria</taxon>
        <taxon>Bacillati</taxon>
        <taxon>Actinomycetota</taxon>
        <taxon>Actinomycetes</taxon>
        <taxon>Mycobacteriales</taxon>
        <taxon>Corynebacteriaceae</taxon>
        <taxon>Corynebacterium</taxon>
    </lineage>
</organism>
<dbReference type="InterPro" id="IPR050425">
    <property type="entry name" value="NAD(P)_dehydrat-like"/>
</dbReference>
<dbReference type="Gene3D" id="3.40.50.720">
    <property type="entry name" value="NAD(P)-binding Rossmann-like Domain"/>
    <property type="match status" value="1"/>
</dbReference>
<comment type="similarity">
    <text evidence="2">Belongs to the NAD(P)-dependent epimerase/dehydratase family. Dihydroflavonol-4-reductase subfamily.</text>
</comment>
<gene>
    <name evidence="4" type="ORF">CDOO_05025</name>
</gene>
<name>A0A097IEY9_9CORY</name>
<dbReference type="PANTHER" id="PTHR10366">
    <property type="entry name" value="NAD DEPENDENT EPIMERASE/DEHYDRATASE"/>
    <property type="match status" value="1"/>
</dbReference>
<evidence type="ECO:0000313" key="5">
    <source>
        <dbReference type="Proteomes" id="UP000029914"/>
    </source>
</evidence>